<evidence type="ECO:0000256" key="5">
    <source>
        <dbReference type="ARBA" id="ARBA00022676"/>
    </source>
</evidence>
<dbReference type="GO" id="GO:0008360">
    <property type="term" value="P:regulation of cell shape"/>
    <property type="evidence" value="ECO:0007669"/>
    <property type="project" value="UniProtKB-KW"/>
</dbReference>
<accession>A0A455SCJ7</accession>
<dbReference type="GO" id="GO:0009002">
    <property type="term" value="F:serine-type D-Ala-D-Ala carboxypeptidase activity"/>
    <property type="evidence" value="ECO:0007669"/>
    <property type="project" value="UniProtKB-EC"/>
</dbReference>
<evidence type="ECO:0000256" key="13">
    <source>
        <dbReference type="ARBA" id="ARBA00034000"/>
    </source>
</evidence>
<evidence type="ECO:0000256" key="6">
    <source>
        <dbReference type="ARBA" id="ARBA00022679"/>
    </source>
</evidence>
<feature type="compositionally biased region" description="Low complexity" evidence="15">
    <location>
        <begin position="968"/>
        <end position="981"/>
    </location>
</feature>
<keyword evidence="11" id="KW-0511">Multifunctional enzyme</keyword>
<evidence type="ECO:0000256" key="4">
    <source>
        <dbReference type="ARBA" id="ARBA00022670"/>
    </source>
</evidence>
<feature type="compositionally biased region" description="Pro residues" evidence="15">
    <location>
        <begin position="956"/>
        <end position="967"/>
    </location>
</feature>
<dbReference type="InterPro" id="IPR050396">
    <property type="entry name" value="Glycosyltr_51/Transpeptidase"/>
</dbReference>
<feature type="compositionally biased region" description="Low complexity" evidence="15">
    <location>
        <begin position="937"/>
        <end position="955"/>
    </location>
</feature>
<feature type="compositionally biased region" description="Polar residues" evidence="15">
    <location>
        <begin position="1"/>
        <end position="19"/>
    </location>
</feature>
<gene>
    <name evidence="19" type="ORF">KTC_09340</name>
</gene>
<dbReference type="Pfam" id="PF00912">
    <property type="entry name" value="Transgly"/>
    <property type="match status" value="1"/>
</dbReference>
<dbReference type="Gene3D" id="1.10.3810.10">
    <property type="entry name" value="Biosynthetic peptidoglycan transglycosylase-like"/>
    <property type="match status" value="1"/>
</dbReference>
<keyword evidence="6" id="KW-0808">Transferase</keyword>
<dbReference type="InterPro" id="IPR036950">
    <property type="entry name" value="PBP_transglycosylase"/>
</dbReference>
<evidence type="ECO:0000256" key="11">
    <source>
        <dbReference type="ARBA" id="ARBA00023268"/>
    </source>
</evidence>
<evidence type="ECO:0000256" key="16">
    <source>
        <dbReference type="SAM" id="Phobius"/>
    </source>
</evidence>
<evidence type="ECO:0000256" key="3">
    <source>
        <dbReference type="ARBA" id="ARBA00022645"/>
    </source>
</evidence>
<evidence type="ECO:0000256" key="1">
    <source>
        <dbReference type="ARBA" id="ARBA00004236"/>
    </source>
</evidence>
<feature type="domain" description="Penicillin-binding protein transpeptidase" evidence="17">
    <location>
        <begin position="496"/>
        <end position="785"/>
    </location>
</feature>
<keyword evidence="10 16" id="KW-0472">Membrane</keyword>
<evidence type="ECO:0000256" key="12">
    <source>
        <dbReference type="ARBA" id="ARBA00023316"/>
    </source>
</evidence>
<dbReference type="GO" id="GO:0005886">
    <property type="term" value="C:plasma membrane"/>
    <property type="evidence" value="ECO:0007669"/>
    <property type="project" value="UniProtKB-SubCell"/>
</dbReference>
<keyword evidence="12" id="KW-0961">Cell wall biogenesis/degradation</keyword>
<reference evidence="19" key="1">
    <citation type="submission" date="2018-12" db="EMBL/GenBank/DDBJ databases">
        <title>Novel natural products biosynthetic potential of the class Ktedonobacteria.</title>
        <authorList>
            <person name="Zheng Y."/>
            <person name="Saitou A."/>
            <person name="Wang C.M."/>
            <person name="Toyoda A."/>
            <person name="Minakuchi Y."/>
            <person name="Sekiguchi Y."/>
            <person name="Ueda K."/>
            <person name="Takano H."/>
            <person name="Sakai Y."/>
            <person name="Yokota A."/>
            <person name="Yabe S."/>
        </authorList>
    </citation>
    <scope>NUCLEOTIDE SEQUENCE</scope>
    <source>
        <strain evidence="19">COM3</strain>
    </source>
</reference>
<name>A0A455SCJ7_9CHLR</name>
<dbReference type="Pfam" id="PF00905">
    <property type="entry name" value="Transpeptidase"/>
    <property type="match status" value="1"/>
</dbReference>
<evidence type="ECO:0000313" key="19">
    <source>
        <dbReference type="EMBL" id="BBH86183.1"/>
    </source>
</evidence>
<comment type="catalytic activity">
    <reaction evidence="14">
        <text>[GlcNAc-(1-&gt;4)-Mur2Ac(oyl-L-Ala-gamma-D-Glu-L-Lys-D-Ala-D-Ala)](n)-di-trans,octa-cis-undecaprenyl diphosphate + beta-D-GlcNAc-(1-&gt;4)-Mur2Ac(oyl-L-Ala-gamma-D-Glu-L-Lys-D-Ala-D-Ala)-di-trans,octa-cis-undecaprenyl diphosphate = [GlcNAc-(1-&gt;4)-Mur2Ac(oyl-L-Ala-gamma-D-Glu-L-Lys-D-Ala-D-Ala)](n+1)-di-trans,octa-cis-undecaprenyl diphosphate + di-trans,octa-cis-undecaprenyl diphosphate + H(+)</text>
        <dbReference type="Rhea" id="RHEA:23708"/>
        <dbReference type="Rhea" id="RHEA-COMP:9602"/>
        <dbReference type="Rhea" id="RHEA-COMP:9603"/>
        <dbReference type="ChEBI" id="CHEBI:15378"/>
        <dbReference type="ChEBI" id="CHEBI:58405"/>
        <dbReference type="ChEBI" id="CHEBI:60033"/>
        <dbReference type="ChEBI" id="CHEBI:78435"/>
        <dbReference type="EC" id="2.4.99.28"/>
    </reaction>
</comment>
<feature type="compositionally biased region" description="Basic residues" evidence="15">
    <location>
        <begin position="90"/>
        <end position="106"/>
    </location>
</feature>
<keyword evidence="3" id="KW-0121">Carboxypeptidase</keyword>
<proteinExistence type="predicted"/>
<evidence type="ECO:0000256" key="7">
    <source>
        <dbReference type="ARBA" id="ARBA00022801"/>
    </source>
</evidence>
<keyword evidence="8" id="KW-0133">Cell shape</keyword>
<feature type="region of interest" description="Disordered" evidence="15">
    <location>
        <begin position="572"/>
        <end position="593"/>
    </location>
</feature>
<dbReference type="PANTHER" id="PTHR32282">
    <property type="entry name" value="BINDING PROTEIN TRANSPEPTIDASE, PUTATIVE-RELATED"/>
    <property type="match status" value="1"/>
</dbReference>
<dbReference type="GO" id="GO:0071555">
    <property type="term" value="P:cell wall organization"/>
    <property type="evidence" value="ECO:0007669"/>
    <property type="project" value="UniProtKB-KW"/>
</dbReference>
<keyword evidence="16" id="KW-0812">Transmembrane</keyword>
<keyword evidence="7" id="KW-0378">Hydrolase</keyword>
<feature type="transmembrane region" description="Helical" evidence="16">
    <location>
        <begin position="129"/>
        <end position="150"/>
    </location>
</feature>
<dbReference type="InterPro" id="IPR001264">
    <property type="entry name" value="Glyco_trans_51"/>
</dbReference>
<dbReference type="Gene3D" id="3.40.710.10">
    <property type="entry name" value="DD-peptidase/beta-lactamase superfamily"/>
    <property type="match status" value="1"/>
</dbReference>
<dbReference type="AlphaFoldDB" id="A0A455SCJ7"/>
<dbReference type="GO" id="GO:0009252">
    <property type="term" value="P:peptidoglycan biosynthetic process"/>
    <property type="evidence" value="ECO:0007669"/>
    <property type="project" value="UniProtKB-KW"/>
</dbReference>
<comment type="catalytic activity">
    <reaction evidence="13">
        <text>Preferential cleavage: (Ac)2-L-Lys-D-Ala-|-D-Ala. Also transpeptidation of peptidyl-alanyl moieties that are N-acyl substituents of D-alanine.</text>
        <dbReference type="EC" id="3.4.16.4"/>
    </reaction>
</comment>
<protein>
    <submittedName>
        <fullName evidence="19">Uncharacterized protein</fullName>
    </submittedName>
</protein>
<dbReference type="InterPro" id="IPR012338">
    <property type="entry name" value="Beta-lactam/transpept-like"/>
</dbReference>
<organism evidence="19">
    <name type="scientific">Thermosporothrix sp. COM3</name>
    <dbReference type="NCBI Taxonomy" id="2490863"/>
    <lineage>
        <taxon>Bacteria</taxon>
        <taxon>Bacillati</taxon>
        <taxon>Chloroflexota</taxon>
        <taxon>Ktedonobacteria</taxon>
        <taxon>Ktedonobacterales</taxon>
        <taxon>Thermosporotrichaceae</taxon>
        <taxon>Thermosporothrix</taxon>
    </lineage>
</organism>
<evidence type="ECO:0000259" key="17">
    <source>
        <dbReference type="Pfam" id="PF00905"/>
    </source>
</evidence>
<keyword evidence="4" id="KW-0645">Protease</keyword>
<keyword evidence="2" id="KW-1003">Cell membrane</keyword>
<comment type="subcellular location">
    <subcellularLocation>
        <location evidence="1">Cell membrane</location>
    </subcellularLocation>
</comment>
<dbReference type="PANTHER" id="PTHR32282:SF11">
    <property type="entry name" value="PENICILLIN-BINDING PROTEIN 1B"/>
    <property type="match status" value="1"/>
</dbReference>
<keyword evidence="5" id="KW-0328">Glycosyltransferase</keyword>
<evidence type="ECO:0000256" key="9">
    <source>
        <dbReference type="ARBA" id="ARBA00022984"/>
    </source>
</evidence>
<sequence length="981" mass="106461">MPPKTPTKSLLSGAWNQPQPGFAPPSQQPTQQPGFAPPSQQPTQQPGFAPPSQQPGFSQPAQQQYGWMANAQQTPTSPPPVQPGPDINKRKPGNKGSKKTKKRGWIGKRWDSWSQKHPKGAKAARWTSLALLIAILISTITGGVLGFQYFQQQSDRLDSLANKNIQQNTRIYDRYGNLVAEVYDSQSEGAGRRIPVSYQDIPRVLVDAQTAVEDASFWDNAGFDPIGIVRAAITRTGGGSTLTQQVIKNLSGDDSPTLTRKATEAILAYSLTQKYPKWKILEMYFNVAGYGAQNLGVESAVENYFHLKQECDKNFKCKPGISKLEYNDKGQKDPLLGLARASLLAGLPQNPVILDPTRGEKSKAAALERQKIVLQRMIDTKVNVEGLGVVTPELAKKASDLTAKMDFTPYRTIKKAPHFVDWIQTQMEQILGNGDIQLGHRLFLTGGFNIHTTIDMSLQEFVENAVERHLYKAEIQPFSNGLFAVAKDQYNLNSSAVVVLNAKTGEVLAMNGSPDYYSTDAKVGGQYNIAAAGSGRQVGSTIKPLIYATAFTMGLSPATVLPDYQTFFPNGLPAGTPAPTSPEDQSGMYHPTDYGAKYNDQQSSIRLATANSFNVPAVKALAYVGVDNFINISKKLGLTTLNKDAKLTQALGTTNGTPLQMASAYQTFANEGVRIPPTGVLDVWDNYGHQLYHYDVAKAKHIRVFSPEISYLMTSVLTDQKARHFEFGDETTLSFWDWDGECSNLEWEWSNGVLPRCQHEVAAKTGTTDDFKDNWTVGYTPNAVVSVWSGNANGEPMSGGENGGPTGITGAGPIWNSVMEYVSGRSCDDINQKFTGDKIKCPTKPFDPKAAGLSQQTHFNKPAKVVQTCTYSPVDGLLAKNGEQSVCDYSIQGLEPQTTGVVPPKITVTDDNNKGDKGDDDDDKDKGGDKGDPTPTPSVTATAEPSPTATETTTPDPSPTVTIPPSPTVTLPPSLDGNKQH</sequence>
<feature type="domain" description="Glycosyl transferase family 51" evidence="18">
    <location>
        <begin position="190"/>
        <end position="377"/>
    </location>
</feature>
<keyword evidence="9" id="KW-0573">Peptidoglycan synthesis</keyword>
<dbReference type="InterPro" id="IPR023346">
    <property type="entry name" value="Lysozyme-like_dom_sf"/>
</dbReference>
<dbReference type="GO" id="GO:0030288">
    <property type="term" value="C:outer membrane-bounded periplasmic space"/>
    <property type="evidence" value="ECO:0007669"/>
    <property type="project" value="TreeGrafter"/>
</dbReference>
<feature type="region of interest" description="Disordered" evidence="15">
    <location>
        <begin position="895"/>
        <end position="981"/>
    </location>
</feature>
<dbReference type="GO" id="GO:0006508">
    <property type="term" value="P:proteolysis"/>
    <property type="evidence" value="ECO:0007669"/>
    <property type="project" value="UniProtKB-KW"/>
</dbReference>
<dbReference type="GO" id="GO:0008658">
    <property type="term" value="F:penicillin binding"/>
    <property type="evidence" value="ECO:0007669"/>
    <property type="project" value="InterPro"/>
</dbReference>
<dbReference type="InterPro" id="IPR001460">
    <property type="entry name" value="PCN-bd_Tpept"/>
</dbReference>
<dbReference type="EMBL" id="AP019376">
    <property type="protein sequence ID" value="BBH86183.1"/>
    <property type="molecule type" value="Genomic_DNA"/>
</dbReference>
<feature type="compositionally biased region" description="Low complexity" evidence="15">
    <location>
        <begin position="54"/>
        <end position="64"/>
    </location>
</feature>
<evidence type="ECO:0000259" key="18">
    <source>
        <dbReference type="Pfam" id="PF00912"/>
    </source>
</evidence>
<keyword evidence="16" id="KW-1133">Transmembrane helix</keyword>
<dbReference type="SUPFAM" id="SSF56601">
    <property type="entry name" value="beta-lactamase/transpeptidase-like"/>
    <property type="match status" value="1"/>
</dbReference>
<evidence type="ECO:0000256" key="2">
    <source>
        <dbReference type="ARBA" id="ARBA00022475"/>
    </source>
</evidence>
<evidence type="ECO:0000256" key="10">
    <source>
        <dbReference type="ARBA" id="ARBA00023136"/>
    </source>
</evidence>
<evidence type="ECO:0000256" key="14">
    <source>
        <dbReference type="ARBA" id="ARBA00049902"/>
    </source>
</evidence>
<dbReference type="SUPFAM" id="SSF53955">
    <property type="entry name" value="Lysozyme-like"/>
    <property type="match status" value="1"/>
</dbReference>
<evidence type="ECO:0000256" key="15">
    <source>
        <dbReference type="SAM" id="MobiDB-lite"/>
    </source>
</evidence>
<dbReference type="GO" id="GO:0008955">
    <property type="term" value="F:peptidoglycan glycosyltransferase activity"/>
    <property type="evidence" value="ECO:0007669"/>
    <property type="project" value="UniProtKB-EC"/>
</dbReference>
<feature type="region of interest" description="Disordered" evidence="15">
    <location>
        <begin position="1"/>
        <end position="118"/>
    </location>
</feature>
<evidence type="ECO:0000256" key="8">
    <source>
        <dbReference type="ARBA" id="ARBA00022960"/>
    </source>
</evidence>